<feature type="compositionally biased region" description="Polar residues" evidence="1">
    <location>
        <begin position="119"/>
        <end position="136"/>
    </location>
</feature>
<dbReference type="Proteomes" id="UP001595444">
    <property type="component" value="Unassembled WGS sequence"/>
</dbReference>
<dbReference type="EMBL" id="JBHRSL010000010">
    <property type="protein sequence ID" value="MFC3052697.1"/>
    <property type="molecule type" value="Genomic_DNA"/>
</dbReference>
<evidence type="ECO:0000313" key="3">
    <source>
        <dbReference type="Proteomes" id="UP001595444"/>
    </source>
</evidence>
<proteinExistence type="predicted"/>
<comment type="caution">
    <text evidence="2">The sequence shown here is derived from an EMBL/GenBank/DDBJ whole genome shotgun (WGS) entry which is preliminary data.</text>
</comment>
<evidence type="ECO:0000313" key="2">
    <source>
        <dbReference type="EMBL" id="MFC3052697.1"/>
    </source>
</evidence>
<reference evidence="3" key="1">
    <citation type="journal article" date="2019" name="Int. J. Syst. Evol. Microbiol.">
        <title>The Global Catalogue of Microorganisms (GCM) 10K type strain sequencing project: providing services to taxonomists for standard genome sequencing and annotation.</title>
        <authorList>
            <consortium name="The Broad Institute Genomics Platform"/>
            <consortium name="The Broad Institute Genome Sequencing Center for Infectious Disease"/>
            <person name="Wu L."/>
            <person name="Ma J."/>
        </authorList>
    </citation>
    <scope>NUCLEOTIDE SEQUENCE [LARGE SCALE GENOMIC DNA]</scope>
    <source>
        <strain evidence="3">KCTC 62164</strain>
    </source>
</reference>
<sequence length="170" mass="19061">MPDKQTNNTLDTARARLEAALSSLAHGVAANRDALMRVEQKVQENTFLKAHIASLEQENLKLHEQVATLALTDTDAPDSRIQELEHQNAALEQNYQLLKNRYAALRDEFDSLQEKLSAPPTSQSDNADQELQSENNALKAKIADMEYEKNTIKAELDKTIQDLETMVETA</sequence>
<dbReference type="RefSeq" id="WP_194213650.1">
    <property type="nucleotide sequence ID" value="NZ_CP061205.1"/>
</dbReference>
<name>A0ABV7D6C2_9PROT</name>
<gene>
    <name evidence="2" type="ORF">ACFOKA_12355</name>
</gene>
<organism evidence="2 3">
    <name type="scientific">Kordiimonas pumila</name>
    <dbReference type="NCBI Taxonomy" id="2161677"/>
    <lineage>
        <taxon>Bacteria</taxon>
        <taxon>Pseudomonadati</taxon>
        <taxon>Pseudomonadota</taxon>
        <taxon>Alphaproteobacteria</taxon>
        <taxon>Kordiimonadales</taxon>
        <taxon>Kordiimonadaceae</taxon>
        <taxon>Kordiimonas</taxon>
    </lineage>
</organism>
<protein>
    <submittedName>
        <fullName evidence="2">Uncharacterized protein</fullName>
    </submittedName>
</protein>
<dbReference type="Gene3D" id="1.10.287.1490">
    <property type="match status" value="1"/>
</dbReference>
<evidence type="ECO:0000256" key="1">
    <source>
        <dbReference type="SAM" id="MobiDB-lite"/>
    </source>
</evidence>
<accession>A0ABV7D6C2</accession>
<keyword evidence="3" id="KW-1185">Reference proteome</keyword>
<feature type="region of interest" description="Disordered" evidence="1">
    <location>
        <begin position="114"/>
        <end position="138"/>
    </location>
</feature>